<dbReference type="EMBL" id="LIBO01000246">
    <property type="protein sequence ID" value="KRO61171.1"/>
    <property type="molecule type" value="Genomic_DNA"/>
</dbReference>
<organism evidence="2 3">
    <name type="scientific">Verrucomicrobia subdivision 6 bacterium BACL9 MAG-120507-bin52</name>
    <dbReference type="NCBI Taxonomy" id="1655590"/>
    <lineage>
        <taxon>Bacteria</taxon>
        <taxon>Pseudomonadati</taxon>
        <taxon>Verrucomicrobiota</taxon>
        <taxon>Verrucomicrobiia</taxon>
        <taxon>Verrucomicrobiales</taxon>
        <taxon>Verrucomicrobia subdivision 6</taxon>
    </lineage>
</organism>
<evidence type="ECO:0000313" key="3">
    <source>
        <dbReference type="Proteomes" id="UP000051269"/>
    </source>
</evidence>
<evidence type="ECO:0000313" key="2">
    <source>
        <dbReference type="EMBL" id="KRO61171.1"/>
    </source>
</evidence>
<gene>
    <name evidence="2" type="ORF">ABR82_04010</name>
</gene>
<protein>
    <submittedName>
        <fullName evidence="2">Uncharacterized protein</fullName>
    </submittedName>
</protein>
<accession>A0A0R2RM70</accession>
<reference evidence="2 3" key="1">
    <citation type="submission" date="2015-10" db="EMBL/GenBank/DDBJ databases">
        <title>Metagenome-Assembled Genomes uncover a global brackish microbiome.</title>
        <authorList>
            <person name="Hugerth L.W."/>
            <person name="Larsson J."/>
            <person name="Alneberg J."/>
            <person name="Lindh M.V."/>
            <person name="Legrand C."/>
            <person name="Pinhassi J."/>
            <person name="Andersson A.F."/>
        </authorList>
    </citation>
    <scope>NUCLEOTIDE SEQUENCE [LARGE SCALE GENOMIC DNA]</scope>
    <source>
        <strain evidence="2">BACL18 MAG-120507-bin52</strain>
    </source>
</reference>
<proteinExistence type="predicted"/>
<evidence type="ECO:0000256" key="1">
    <source>
        <dbReference type="SAM" id="MobiDB-lite"/>
    </source>
</evidence>
<dbReference type="AlphaFoldDB" id="A0A0R2RM70"/>
<name>A0A0R2RM70_9BACT</name>
<sequence>MPALGEDTMMRSHWVLVNRVSGLQVPGSGGYTRNGPAPDFGSPAETEAPVRVWASRGMTE</sequence>
<feature type="region of interest" description="Disordered" evidence="1">
    <location>
        <begin position="27"/>
        <end position="46"/>
    </location>
</feature>
<dbReference type="Proteomes" id="UP000051269">
    <property type="component" value="Unassembled WGS sequence"/>
</dbReference>
<comment type="caution">
    <text evidence="2">The sequence shown here is derived from an EMBL/GenBank/DDBJ whole genome shotgun (WGS) entry which is preliminary data.</text>
</comment>